<dbReference type="EMBL" id="ANFM02000014">
    <property type="protein sequence ID" value="EOD80113.1"/>
    <property type="molecule type" value="Genomic_DNA"/>
</dbReference>
<keyword evidence="3 6" id="KW-0812">Transmembrane</keyword>
<evidence type="ECO:0000256" key="2">
    <source>
        <dbReference type="ARBA" id="ARBA00022475"/>
    </source>
</evidence>
<evidence type="ECO:0000256" key="3">
    <source>
        <dbReference type="ARBA" id="ARBA00022692"/>
    </source>
</evidence>
<feature type="transmembrane region" description="Helical" evidence="6">
    <location>
        <begin position="173"/>
        <end position="193"/>
    </location>
</feature>
<protein>
    <submittedName>
        <fullName evidence="7">Capsular polysaccharide biosynthesis protein</fullName>
    </submittedName>
</protein>
<dbReference type="InterPro" id="IPR050833">
    <property type="entry name" value="Poly_Biosynth_Transport"/>
</dbReference>
<evidence type="ECO:0000313" key="7">
    <source>
        <dbReference type="EMBL" id="EOD80113.1"/>
    </source>
</evidence>
<feature type="transmembrane region" description="Helical" evidence="6">
    <location>
        <begin position="116"/>
        <end position="135"/>
    </location>
</feature>
<comment type="subcellular location">
    <subcellularLocation>
        <location evidence="1">Cell membrane</location>
        <topology evidence="1">Multi-pass membrane protein</topology>
    </subcellularLocation>
</comment>
<dbReference type="GO" id="GO:0005886">
    <property type="term" value="C:plasma membrane"/>
    <property type="evidence" value="ECO:0007669"/>
    <property type="project" value="UniProtKB-SubCell"/>
</dbReference>
<feature type="transmembrane region" description="Helical" evidence="6">
    <location>
        <begin position="214"/>
        <end position="234"/>
    </location>
</feature>
<accession>R1GV94</accession>
<feature type="transmembrane region" description="Helical" evidence="6">
    <location>
        <begin position="381"/>
        <end position="401"/>
    </location>
</feature>
<evidence type="ECO:0000256" key="4">
    <source>
        <dbReference type="ARBA" id="ARBA00022989"/>
    </source>
</evidence>
<feature type="transmembrane region" description="Helical" evidence="6">
    <location>
        <begin position="285"/>
        <end position="307"/>
    </location>
</feature>
<dbReference type="InterPro" id="IPR002797">
    <property type="entry name" value="Polysacc_synth"/>
</dbReference>
<name>R1GV94_9GAMM</name>
<dbReference type="AlphaFoldDB" id="R1GV94"/>
<evidence type="ECO:0000256" key="1">
    <source>
        <dbReference type="ARBA" id="ARBA00004651"/>
    </source>
</evidence>
<feature type="transmembrane region" description="Helical" evidence="6">
    <location>
        <begin position="254"/>
        <end position="273"/>
    </location>
</feature>
<feature type="transmembrane region" description="Helical" evidence="6">
    <location>
        <begin position="147"/>
        <end position="167"/>
    </location>
</feature>
<feature type="transmembrane region" description="Helical" evidence="6">
    <location>
        <begin position="7"/>
        <end position="28"/>
    </location>
</feature>
<proteinExistence type="predicted"/>
<evidence type="ECO:0000256" key="5">
    <source>
        <dbReference type="ARBA" id="ARBA00023136"/>
    </source>
</evidence>
<sequence>MKYFRTGILLVVLSNMSNLLNYGLMVYISRALTKNDFAVFSSVTALGISITSFLSVFPSLYVLVYNDINVSKSRRSELVKSLDSWALLISSAFFVSICMLSFPATTWLNISSPLPMLFYSVCLFNSLLLQILVGYCQGQGRFELLQVQVFLLTITKLVATYLMFTLFNVNVYYVFFAEFIASGVSLLFLKNWIGYSFILKPLIFNEVSHYFKKSIPVGITLFISGVLLSSDIVFSKYLFSSEVAGDYSVASNLGKIAFFVSGAISGIVFAITKGEMSKGNDTRKVLWLAILASLLCGGVVVLLSYLFPNEIILTLFGERYLSSASLFQVLSISMTLLSINTVCFNYFLAGGNYRYIQYSVFVLAIYSAFIIFGNVDSPQTLAYTVLGVMFLLLSMNIVQIARLRS</sequence>
<reference evidence="7 8" key="1">
    <citation type="journal article" date="2014" name="PLoS ONE">
        <title>Grimontia indica AK16(T), sp. nov., Isolated from a Seawater Sample Reports the Presence of Pathogenic Genes Similar to Vibrio Genus.</title>
        <authorList>
            <person name="Singh A."/>
            <person name="Vaidya B."/>
            <person name="Khatri I."/>
            <person name="Srinivas T.N."/>
            <person name="Subramanian S."/>
            <person name="Korpole S."/>
            <person name="Pinnaka A.K."/>
        </authorList>
    </citation>
    <scope>NUCLEOTIDE SEQUENCE [LARGE SCALE GENOMIC DNA]</scope>
    <source>
        <strain evidence="7 8">AK16</strain>
    </source>
</reference>
<keyword evidence="8" id="KW-1185">Reference proteome</keyword>
<dbReference type="PANTHER" id="PTHR30250">
    <property type="entry name" value="PST FAMILY PREDICTED COLANIC ACID TRANSPORTER"/>
    <property type="match status" value="1"/>
</dbReference>
<evidence type="ECO:0000256" key="6">
    <source>
        <dbReference type="SAM" id="Phobius"/>
    </source>
</evidence>
<dbReference type="Proteomes" id="UP000011223">
    <property type="component" value="Unassembled WGS sequence"/>
</dbReference>
<feature type="transmembrane region" description="Helical" evidence="6">
    <location>
        <begin position="85"/>
        <end position="104"/>
    </location>
</feature>
<organism evidence="7 8">
    <name type="scientific">Grimontia indica</name>
    <dbReference type="NCBI Taxonomy" id="1056512"/>
    <lineage>
        <taxon>Bacteria</taxon>
        <taxon>Pseudomonadati</taxon>
        <taxon>Pseudomonadota</taxon>
        <taxon>Gammaproteobacteria</taxon>
        <taxon>Vibrionales</taxon>
        <taxon>Vibrionaceae</taxon>
        <taxon>Grimontia</taxon>
    </lineage>
</organism>
<keyword evidence="5 6" id="KW-0472">Membrane</keyword>
<feature type="transmembrane region" description="Helical" evidence="6">
    <location>
        <begin position="327"/>
        <end position="348"/>
    </location>
</feature>
<gene>
    <name evidence="7" type="ORF">D515_00683</name>
</gene>
<feature type="transmembrane region" description="Helical" evidence="6">
    <location>
        <begin position="355"/>
        <end position="375"/>
    </location>
</feature>
<evidence type="ECO:0000313" key="8">
    <source>
        <dbReference type="Proteomes" id="UP000011223"/>
    </source>
</evidence>
<comment type="caution">
    <text evidence="7">The sequence shown here is derived from an EMBL/GenBank/DDBJ whole genome shotgun (WGS) entry which is preliminary data.</text>
</comment>
<dbReference type="RefSeq" id="WP_002537761.1">
    <property type="nucleotide sequence ID" value="NZ_ANFM02000014.1"/>
</dbReference>
<feature type="transmembrane region" description="Helical" evidence="6">
    <location>
        <begin position="40"/>
        <end position="64"/>
    </location>
</feature>
<dbReference type="PANTHER" id="PTHR30250:SF26">
    <property type="entry name" value="PSMA PROTEIN"/>
    <property type="match status" value="1"/>
</dbReference>
<dbReference type="Pfam" id="PF01943">
    <property type="entry name" value="Polysacc_synt"/>
    <property type="match status" value="1"/>
</dbReference>
<dbReference type="eggNOG" id="COG2244">
    <property type="taxonomic scope" value="Bacteria"/>
</dbReference>
<keyword evidence="2" id="KW-1003">Cell membrane</keyword>
<keyword evidence="4 6" id="KW-1133">Transmembrane helix</keyword>